<evidence type="ECO:0000256" key="1">
    <source>
        <dbReference type="SAM" id="Phobius"/>
    </source>
</evidence>
<reference evidence="2" key="2">
    <citation type="submission" date="2020-09" db="EMBL/GenBank/DDBJ databases">
        <authorList>
            <person name="Sun Q."/>
            <person name="Zhou Y."/>
        </authorList>
    </citation>
    <scope>NUCLEOTIDE SEQUENCE</scope>
    <source>
        <strain evidence="2">CGMCC 1.10749</strain>
    </source>
</reference>
<evidence type="ECO:0000313" key="2">
    <source>
        <dbReference type="EMBL" id="GGB68267.1"/>
    </source>
</evidence>
<gene>
    <name evidence="2" type="ORF">GCM10011314_04410</name>
</gene>
<evidence type="ECO:0000313" key="3">
    <source>
        <dbReference type="Proteomes" id="UP000628079"/>
    </source>
</evidence>
<feature type="transmembrane region" description="Helical" evidence="1">
    <location>
        <begin position="118"/>
        <end position="137"/>
    </location>
</feature>
<dbReference type="EMBL" id="BMEA01000001">
    <property type="protein sequence ID" value="GGB68267.1"/>
    <property type="molecule type" value="Genomic_DNA"/>
</dbReference>
<feature type="transmembrane region" description="Helical" evidence="1">
    <location>
        <begin position="93"/>
        <end position="112"/>
    </location>
</feature>
<feature type="transmembrane region" description="Helical" evidence="1">
    <location>
        <begin position="17"/>
        <end position="38"/>
    </location>
</feature>
<sequence>MTTTPPPAAPFAQSVRILAGALMAGLVFIGIAMFFVLGTEDTPPVWLVAAQLVAGVVVHLLLESVGYRVQPLDPDLSDADAETAARARWQSAMVLRFALSEVIAIASLMAAFVVEGGILAYAVGAVVSLVLMAVHVWPSARPVGRIADALEAAGRRSTLREEFGVPAPGPIQQY</sequence>
<reference evidence="2" key="1">
    <citation type="journal article" date="2014" name="Int. J. Syst. Evol. Microbiol.">
        <title>Complete genome sequence of Corynebacterium casei LMG S-19264T (=DSM 44701T), isolated from a smear-ripened cheese.</title>
        <authorList>
            <consortium name="US DOE Joint Genome Institute (JGI-PGF)"/>
            <person name="Walter F."/>
            <person name="Albersmeier A."/>
            <person name="Kalinowski J."/>
            <person name="Ruckert C."/>
        </authorList>
    </citation>
    <scope>NUCLEOTIDE SEQUENCE</scope>
    <source>
        <strain evidence="2">CGMCC 1.10749</strain>
    </source>
</reference>
<accession>A0A8H9KRB0</accession>
<name>A0A8H9KRB0_9MICO</name>
<keyword evidence="1" id="KW-1133">Transmembrane helix</keyword>
<keyword evidence="1" id="KW-0812">Transmembrane</keyword>
<organism evidence="2 3">
    <name type="scientific">Knoellia flava</name>
    <dbReference type="NCBI Taxonomy" id="913969"/>
    <lineage>
        <taxon>Bacteria</taxon>
        <taxon>Bacillati</taxon>
        <taxon>Actinomycetota</taxon>
        <taxon>Actinomycetes</taxon>
        <taxon>Micrococcales</taxon>
        <taxon>Intrasporangiaceae</taxon>
        <taxon>Knoellia</taxon>
    </lineage>
</organism>
<keyword evidence="1" id="KW-0472">Membrane</keyword>
<dbReference type="RefSeq" id="WP_035947749.1">
    <property type="nucleotide sequence ID" value="NZ_BMEA01000001.1"/>
</dbReference>
<proteinExistence type="predicted"/>
<dbReference type="Proteomes" id="UP000628079">
    <property type="component" value="Unassembled WGS sequence"/>
</dbReference>
<comment type="caution">
    <text evidence="2">The sequence shown here is derived from an EMBL/GenBank/DDBJ whole genome shotgun (WGS) entry which is preliminary data.</text>
</comment>
<protein>
    <submittedName>
        <fullName evidence="2">Uncharacterized protein</fullName>
    </submittedName>
</protein>
<dbReference type="AlphaFoldDB" id="A0A8H9KRB0"/>